<dbReference type="InterPro" id="IPR016193">
    <property type="entry name" value="Cytidine_deaminase-like"/>
</dbReference>
<dbReference type="NCBIfam" id="TIGR00326">
    <property type="entry name" value="eubact_ribD"/>
    <property type="match status" value="1"/>
</dbReference>
<dbReference type="Gene3D" id="3.40.430.10">
    <property type="entry name" value="Dihydrofolate Reductase, subunit A"/>
    <property type="match status" value="1"/>
</dbReference>
<comment type="similarity">
    <text evidence="5 14">In the C-terminal section; belongs to the HTP reductase family.</text>
</comment>
<gene>
    <name evidence="16" type="primary">ribD</name>
    <name evidence="16" type="ORF">CaldiYA01_18870</name>
</gene>
<dbReference type="InterPro" id="IPR050765">
    <property type="entry name" value="Riboflavin_Biosynth_HTPR"/>
</dbReference>
<evidence type="ECO:0000256" key="3">
    <source>
        <dbReference type="ARBA" id="ARBA00004910"/>
    </source>
</evidence>
<comment type="similarity">
    <text evidence="4 14">In the N-terminal section; belongs to the cytidine and deoxycytidylate deaminase family.</text>
</comment>
<dbReference type="Pfam" id="PF01872">
    <property type="entry name" value="RibD_C"/>
    <property type="match status" value="1"/>
</dbReference>
<dbReference type="PROSITE" id="PS00903">
    <property type="entry name" value="CYT_DCMP_DEAMINASES_1"/>
    <property type="match status" value="1"/>
</dbReference>
<organism evidence="16 17">
    <name type="scientific">Caldicellulosiruptor diazotrophicus</name>
    <dbReference type="NCBI Taxonomy" id="2806205"/>
    <lineage>
        <taxon>Bacteria</taxon>
        <taxon>Bacillati</taxon>
        <taxon>Bacillota</taxon>
        <taxon>Bacillota incertae sedis</taxon>
        <taxon>Caldicellulosiruptorales</taxon>
        <taxon>Caldicellulosiruptoraceae</taxon>
        <taxon>Caldicellulosiruptor</taxon>
    </lineage>
</organism>
<evidence type="ECO:0000256" key="4">
    <source>
        <dbReference type="ARBA" id="ARBA00005259"/>
    </source>
</evidence>
<sequence length="371" mass="41249">MRTLSHSYYMNIALELAKEASPLVLPNPRVGCVIVKKGTIIGKGYHQKYGEKHAEVLAIEDAIKNGNSLKNATMYVSLEPCCHFGKQPPCTDAIIKSGIKKVVVAIKDPNPLVNGKGIQILKQHGIEVIEGILEKEAESVNKDFFKYMKKGIPYIAIKVAQSIDGKIATPSNKRFLFNTDDENIFVHSLRQKYMATMVSVNTVISDNPILNARYGPIVRQPIRVVLDSKLRIPLDCNIVKTSDKYSTYIVCSENVNDVRKIELLSKKGIKIIFATSSEDGHLDLLDAFSKLAQQKIVSVLVEGGSLLNFSLLKQRVVDYWYSLIFNVFIGGQNTKSVVGGEGFEDFFPKLVNTKVTTFKNSTIIEGDITYV</sequence>
<keyword evidence="17" id="KW-1185">Reference proteome</keyword>
<evidence type="ECO:0000313" key="16">
    <source>
        <dbReference type="EMBL" id="BCS81927.1"/>
    </source>
</evidence>
<dbReference type="Proteomes" id="UP000663623">
    <property type="component" value="Chromosome"/>
</dbReference>
<dbReference type="PIRSF" id="PIRSF006769">
    <property type="entry name" value="RibD"/>
    <property type="match status" value="1"/>
</dbReference>
<dbReference type="SUPFAM" id="SSF53597">
    <property type="entry name" value="Dihydrofolate reductase-like"/>
    <property type="match status" value="1"/>
</dbReference>
<proteinExistence type="inferred from homology"/>
<comment type="catalytic activity">
    <reaction evidence="13 14">
        <text>2,5-diamino-6-hydroxy-4-(5-phosphoribosylamino)-pyrimidine + H2O + H(+) = 5-amino-6-(5-phospho-D-ribosylamino)uracil + NH4(+)</text>
        <dbReference type="Rhea" id="RHEA:21868"/>
        <dbReference type="ChEBI" id="CHEBI:15377"/>
        <dbReference type="ChEBI" id="CHEBI:15378"/>
        <dbReference type="ChEBI" id="CHEBI:28938"/>
        <dbReference type="ChEBI" id="CHEBI:58453"/>
        <dbReference type="ChEBI" id="CHEBI:58614"/>
        <dbReference type="EC" id="3.5.4.26"/>
    </reaction>
</comment>
<dbReference type="EMBL" id="AP024480">
    <property type="protein sequence ID" value="BCS81927.1"/>
    <property type="molecule type" value="Genomic_DNA"/>
</dbReference>
<evidence type="ECO:0000256" key="5">
    <source>
        <dbReference type="ARBA" id="ARBA00007417"/>
    </source>
</evidence>
<keyword evidence="8 14" id="KW-0862">Zinc</keyword>
<evidence type="ECO:0000256" key="8">
    <source>
        <dbReference type="ARBA" id="ARBA00022833"/>
    </source>
</evidence>
<evidence type="ECO:0000256" key="9">
    <source>
        <dbReference type="ARBA" id="ARBA00022857"/>
    </source>
</evidence>
<dbReference type="RefSeq" id="WP_207179095.1">
    <property type="nucleotide sequence ID" value="NZ_AP024480.1"/>
</dbReference>
<keyword evidence="7 14" id="KW-0479">Metal-binding</keyword>
<dbReference type="InterPro" id="IPR002125">
    <property type="entry name" value="CMP_dCMP_dom"/>
</dbReference>
<evidence type="ECO:0000256" key="2">
    <source>
        <dbReference type="ARBA" id="ARBA00004882"/>
    </source>
</evidence>
<comment type="cofactor">
    <cofactor evidence="14">
        <name>Zn(2+)</name>
        <dbReference type="ChEBI" id="CHEBI:29105"/>
    </cofactor>
    <text evidence="14">Binds 1 zinc ion.</text>
</comment>
<keyword evidence="11" id="KW-0511">Multifunctional enzyme</keyword>
<comment type="catalytic activity">
    <reaction evidence="12 14">
        <text>5-amino-6-(5-phospho-D-ribitylamino)uracil + NADP(+) = 5-amino-6-(5-phospho-D-ribosylamino)uracil + NADPH + H(+)</text>
        <dbReference type="Rhea" id="RHEA:17845"/>
        <dbReference type="ChEBI" id="CHEBI:15378"/>
        <dbReference type="ChEBI" id="CHEBI:57783"/>
        <dbReference type="ChEBI" id="CHEBI:58349"/>
        <dbReference type="ChEBI" id="CHEBI:58421"/>
        <dbReference type="ChEBI" id="CHEBI:58453"/>
        <dbReference type="EC" id="1.1.1.193"/>
    </reaction>
</comment>
<protein>
    <recommendedName>
        <fullName evidence="14">Riboflavin biosynthesis protein RibD</fullName>
    </recommendedName>
    <domain>
        <recommendedName>
            <fullName evidence="14">Diaminohydroxyphosphoribosylaminopyrimidine deaminase</fullName>
            <shortName evidence="14">DRAP deaminase</shortName>
            <ecNumber evidence="14">3.5.4.26</ecNumber>
        </recommendedName>
        <alternativeName>
            <fullName evidence="14">Riboflavin-specific deaminase</fullName>
        </alternativeName>
    </domain>
    <domain>
        <recommendedName>
            <fullName evidence="14">5-amino-6-(5-phosphoribosylamino)uracil reductase</fullName>
            <ecNumber evidence="14">1.1.1.193</ecNumber>
        </recommendedName>
        <alternativeName>
            <fullName evidence="14">HTP reductase</fullName>
        </alternativeName>
    </domain>
</protein>
<comment type="pathway">
    <text evidence="3 14">Cofactor biosynthesis; riboflavin biosynthesis; 5-amino-6-(D-ribitylamino)uracil from GTP: step 3/4.</text>
</comment>
<keyword evidence="10 14" id="KW-0560">Oxidoreductase</keyword>
<evidence type="ECO:0000259" key="15">
    <source>
        <dbReference type="PROSITE" id="PS51747"/>
    </source>
</evidence>
<evidence type="ECO:0000313" key="17">
    <source>
        <dbReference type="Proteomes" id="UP000663623"/>
    </source>
</evidence>
<dbReference type="CDD" id="cd01284">
    <property type="entry name" value="Riboflavin_deaminase-reductase"/>
    <property type="match status" value="1"/>
</dbReference>
<evidence type="ECO:0000256" key="14">
    <source>
        <dbReference type="PIRNR" id="PIRNR006769"/>
    </source>
</evidence>
<dbReference type="InterPro" id="IPR002734">
    <property type="entry name" value="RibDG_C"/>
</dbReference>
<evidence type="ECO:0000256" key="10">
    <source>
        <dbReference type="ARBA" id="ARBA00023002"/>
    </source>
</evidence>
<dbReference type="PANTHER" id="PTHR38011">
    <property type="entry name" value="DIHYDROFOLATE REDUCTASE FAMILY PROTEIN (AFU_ORTHOLOGUE AFUA_8G06820)"/>
    <property type="match status" value="1"/>
</dbReference>
<evidence type="ECO:0000256" key="1">
    <source>
        <dbReference type="ARBA" id="ARBA00002151"/>
    </source>
</evidence>
<dbReference type="Pfam" id="PF00383">
    <property type="entry name" value="dCMP_cyt_deam_1"/>
    <property type="match status" value="1"/>
</dbReference>
<keyword evidence="14" id="KW-0378">Hydrolase</keyword>
<keyword evidence="6 14" id="KW-0686">Riboflavin biosynthesis</keyword>
<dbReference type="InterPro" id="IPR004794">
    <property type="entry name" value="Eubact_RibD"/>
</dbReference>
<accession>A0ABM7NP97</accession>
<dbReference type="PANTHER" id="PTHR38011:SF7">
    <property type="entry name" value="2,5-DIAMINO-6-RIBOSYLAMINO-4(3H)-PYRIMIDINONE 5'-PHOSPHATE REDUCTASE"/>
    <property type="match status" value="1"/>
</dbReference>
<evidence type="ECO:0000256" key="7">
    <source>
        <dbReference type="ARBA" id="ARBA00022723"/>
    </source>
</evidence>
<reference evidence="16 17" key="1">
    <citation type="submission" date="2021-02" db="EMBL/GenBank/DDBJ databases">
        <title>Nitrogen-fixing ability and nitrogen fixation related genes of thermophilic fermentative bacteria in the genus Caldicellulosiruptor.</title>
        <authorList>
            <person name="Chen Y."/>
            <person name="Nishihara A."/>
            <person name="Haruta S."/>
        </authorList>
    </citation>
    <scope>NUCLEOTIDE SEQUENCE [LARGE SCALE GENOMIC DNA]</scope>
    <source>
        <strain evidence="16 17">YA01</strain>
    </source>
</reference>
<dbReference type="SUPFAM" id="SSF53927">
    <property type="entry name" value="Cytidine deaminase-like"/>
    <property type="match status" value="1"/>
</dbReference>
<comment type="pathway">
    <text evidence="2 14">Cofactor biosynthesis; riboflavin biosynthesis; 5-amino-6-(D-ribitylamino)uracil from GTP: step 2/4.</text>
</comment>
<dbReference type="InterPro" id="IPR016192">
    <property type="entry name" value="APOBEC/CMP_deaminase_Zn-bd"/>
</dbReference>
<dbReference type="EC" id="3.5.4.26" evidence="14"/>
<evidence type="ECO:0000256" key="11">
    <source>
        <dbReference type="ARBA" id="ARBA00023268"/>
    </source>
</evidence>
<keyword evidence="9 14" id="KW-0521">NADP</keyword>
<dbReference type="Gene3D" id="3.40.140.10">
    <property type="entry name" value="Cytidine Deaminase, domain 2"/>
    <property type="match status" value="1"/>
</dbReference>
<name>A0ABM7NP97_9FIRM</name>
<dbReference type="PROSITE" id="PS51747">
    <property type="entry name" value="CYT_DCMP_DEAMINASES_2"/>
    <property type="match status" value="1"/>
</dbReference>
<feature type="domain" description="CMP/dCMP-type deaminase" evidence="15">
    <location>
        <begin position="4"/>
        <end position="129"/>
    </location>
</feature>
<dbReference type="EC" id="1.1.1.193" evidence="14"/>
<evidence type="ECO:0000256" key="6">
    <source>
        <dbReference type="ARBA" id="ARBA00022619"/>
    </source>
</evidence>
<evidence type="ECO:0000256" key="13">
    <source>
        <dbReference type="ARBA" id="ARBA00049886"/>
    </source>
</evidence>
<dbReference type="InterPro" id="IPR024072">
    <property type="entry name" value="DHFR-like_dom_sf"/>
</dbReference>
<evidence type="ECO:0000256" key="12">
    <source>
        <dbReference type="ARBA" id="ARBA00049861"/>
    </source>
</evidence>
<comment type="function">
    <text evidence="1 14">Converts 2,5-diamino-6-(ribosylamino)-4(3h)-pyrimidinone 5'-phosphate into 5-amino-6-(ribosylamino)-2,4(1h,3h)-pyrimidinedione 5'-phosphate.</text>
</comment>